<organism evidence="3 4">
    <name type="scientific">[Pantoea] beijingensis</name>
    <dbReference type="NCBI Taxonomy" id="1324864"/>
    <lineage>
        <taxon>Bacteria</taxon>
        <taxon>Pseudomonadati</taxon>
        <taxon>Pseudomonadota</taxon>
        <taxon>Gammaproteobacteria</taxon>
        <taxon>Enterobacterales</taxon>
        <taxon>Erwiniaceae</taxon>
        <taxon>Erwinia</taxon>
    </lineage>
</organism>
<dbReference type="SMART" id="SM00849">
    <property type="entry name" value="Lactamase_B"/>
    <property type="match status" value="1"/>
</dbReference>
<dbReference type="InterPro" id="IPR001279">
    <property type="entry name" value="Metallo-B-lactamas"/>
</dbReference>
<dbReference type="PANTHER" id="PTHR42951">
    <property type="entry name" value="METALLO-BETA-LACTAMASE DOMAIN-CONTAINING"/>
    <property type="match status" value="1"/>
</dbReference>
<dbReference type="Pfam" id="PF00753">
    <property type="entry name" value="Lactamase_B"/>
    <property type="match status" value="1"/>
</dbReference>
<gene>
    <name evidence="3" type="ORF">ED28_12195</name>
</gene>
<protein>
    <submittedName>
        <fullName evidence="3">Beta-lactamase</fullName>
    </submittedName>
</protein>
<proteinExistence type="predicted"/>
<evidence type="ECO:0000313" key="4">
    <source>
        <dbReference type="Proteomes" id="UP000288794"/>
    </source>
</evidence>
<feature type="domain" description="Metallo-beta-lactamase" evidence="2">
    <location>
        <begin position="41"/>
        <end position="227"/>
    </location>
</feature>
<dbReference type="Proteomes" id="UP000288794">
    <property type="component" value="Unassembled WGS sequence"/>
</dbReference>
<feature type="signal peptide" evidence="1">
    <location>
        <begin position="1"/>
        <end position="23"/>
    </location>
</feature>
<feature type="chain" id="PRO_5019165889" evidence="1">
    <location>
        <begin position="24"/>
        <end position="293"/>
    </location>
</feature>
<accession>A0A443ICY2</accession>
<evidence type="ECO:0000256" key="1">
    <source>
        <dbReference type="SAM" id="SignalP"/>
    </source>
</evidence>
<keyword evidence="4" id="KW-1185">Reference proteome</keyword>
<reference evidence="3 4" key="1">
    <citation type="submission" date="2014-04" db="EMBL/GenBank/DDBJ databases">
        <title>Draft genome sequence of Pantoea beijingensis strain LMG 27579, an emerging pathogen to Pleurotus eryngii with potential industrial application.</title>
        <authorList>
            <person name="Xu F."/>
            <person name="Liu Y."/>
            <person name="Wang S."/>
            <person name="Yin Y."/>
            <person name="Ma Y."/>
            <person name="Zhao S."/>
            <person name="Rong C."/>
        </authorList>
    </citation>
    <scope>NUCLEOTIDE SEQUENCE [LARGE SCALE GENOMIC DNA]</scope>
    <source>
        <strain evidence="3 4">LMG 27579</strain>
    </source>
</reference>
<dbReference type="SUPFAM" id="SSF56281">
    <property type="entry name" value="Metallo-hydrolase/oxidoreductase"/>
    <property type="match status" value="1"/>
</dbReference>
<dbReference type="InterPro" id="IPR050855">
    <property type="entry name" value="NDM-1-like"/>
</dbReference>
<comment type="caution">
    <text evidence="3">The sequence shown here is derived from an EMBL/GenBank/DDBJ whole genome shotgun (WGS) entry which is preliminary data.</text>
</comment>
<dbReference type="InterPro" id="IPR036866">
    <property type="entry name" value="RibonucZ/Hydroxyglut_hydro"/>
</dbReference>
<evidence type="ECO:0000313" key="3">
    <source>
        <dbReference type="EMBL" id="RWR01776.1"/>
    </source>
</evidence>
<dbReference type="AlphaFoldDB" id="A0A443ICY2"/>
<dbReference type="Gene3D" id="3.60.15.10">
    <property type="entry name" value="Ribonuclease Z/Hydroxyacylglutathione hydrolase-like"/>
    <property type="match status" value="1"/>
</dbReference>
<name>A0A443ICY2_9GAMM</name>
<keyword evidence="1" id="KW-0732">Signal</keyword>
<dbReference type="EMBL" id="JMEE01000034">
    <property type="protein sequence ID" value="RWR01776.1"/>
    <property type="molecule type" value="Genomic_DNA"/>
</dbReference>
<sequence length="293" mass="32146">MKMKFGSLLALMMLAGSSSPVFSAEKLNIDVYNPGNSSLFPVSSEIVSGPKEVALIDAQFQRNDALELVKRIKATGKTLTTIYISHSDPDYYFGLDTLHMAFPQAKILATPETIAAIEKSKEGKLQYWGPKLKENAPARIIVPEPLKGSSFTVDNKRIEVKGLKGPDAERSWLWVPSLKTVMGGVVVNGNNMHVWLADSQTKAERSAWLETLQQIRALRPVRVIPGHLLPGADEDIKSVNFTRDYIRSVEEALSASPNSAALINTIKTKYPNLQGAASLELSAKVLKGEMSWP</sequence>
<dbReference type="CDD" id="cd07739">
    <property type="entry name" value="metallo-hydrolase-like_MBL-fold"/>
    <property type="match status" value="1"/>
</dbReference>
<dbReference type="PANTHER" id="PTHR42951:SF14">
    <property type="entry name" value="METALLO-BETA-LACTAMASE SUPERFAMILY PROTEIN"/>
    <property type="match status" value="1"/>
</dbReference>
<evidence type="ECO:0000259" key="2">
    <source>
        <dbReference type="SMART" id="SM00849"/>
    </source>
</evidence>